<evidence type="ECO:0000256" key="5">
    <source>
        <dbReference type="ARBA" id="ARBA00022692"/>
    </source>
</evidence>
<evidence type="ECO:0000256" key="1">
    <source>
        <dbReference type="ARBA" id="ARBA00004651"/>
    </source>
</evidence>
<evidence type="ECO:0000256" key="3">
    <source>
        <dbReference type="ARBA" id="ARBA00022448"/>
    </source>
</evidence>
<gene>
    <name evidence="9" type="ORF">PQR62_06590</name>
</gene>
<evidence type="ECO:0000256" key="4">
    <source>
        <dbReference type="ARBA" id="ARBA00022475"/>
    </source>
</evidence>
<feature type="transmembrane region" description="Helical" evidence="8">
    <location>
        <begin position="149"/>
        <end position="173"/>
    </location>
</feature>
<name>A0ABW9A4W6_9BURK</name>
<feature type="transmembrane region" description="Helical" evidence="8">
    <location>
        <begin position="49"/>
        <end position="71"/>
    </location>
</feature>
<dbReference type="PANTHER" id="PTHR30269:SF37">
    <property type="entry name" value="MEMBRANE TRANSPORTER PROTEIN"/>
    <property type="match status" value="1"/>
</dbReference>
<keyword evidence="5 8" id="KW-0812">Transmembrane</keyword>
<keyword evidence="10" id="KW-1185">Reference proteome</keyword>
<dbReference type="Pfam" id="PF01925">
    <property type="entry name" value="TauE"/>
    <property type="match status" value="1"/>
</dbReference>
<evidence type="ECO:0000313" key="10">
    <source>
        <dbReference type="Proteomes" id="UP001629246"/>
    </source>
</evidence>
<evidence type="ECO:0000256" key="2">
    <source>
        <dbReference type="ARBA" id="ARBA00009142"/>
    </source>
</evidence>
<comment type="caution">
    <text evidence="9">The sequence shown here is derived from an EMBL/GenBank/DDBJ whole genome shotgun (WGS) entry which is preliminary data.</text>
</comment>
<evidence type="ECO:0000256" key="7">
    <source>
        <dbReference type="ARBA" id="ARBA00023136"/>
    </source>
</evidence>
<keyword evidence="6 8" id="KW-1133">Transmembrane helix</keyword>
<evidence type="ECO:0000256" key="6">
    <source>
        <dbReference type="ARBA" id="ARBA00022989"/>
    </source>
</evidence>
<dbReference type="PANTHER" id="PTHR30269">
    <property type="entry name" value="TRANSMEMBRANE PROTEIN YFCA"/>
    <property type="match status" value="1"/>
</dbReference>
<feature type="transmembrane region" description="Helical" evidence="8">
    <location>
        <begin position="92"/>
        <end position="111"/>
    </location>
</feature>
<dbReference type="EMBL" id="JAQQFM010000003">
    <property type="protein sequence ID" value="MFL9923921.1"/>
    <property type="molecule type" value="Genomic_DNA"/>
</dbReference>
<keyword evidence="4 8" id="KW-1003">Cell membrane</keyword>
<dbReference type="RefSeq" id="WP_408156043.1">
    <property type="nucleotide sequence ID" value="NZ_JAQQFM010000003.1"/>
</dbReference>
<evidence type="ECO:0000313" key="9">
    <source>
        <dbReference type="EMBL" id="MFL9923921.1"/>
    </source>
</evidence>
<sequence>MDDARQAPAGRFGSGAMMLSAPPLAMLLLALISLLAGMAKGVTGFGAALVMAPLFGVLLPSPESGALIVLINCAASLQGWRRWSRLVRWRSLAGMAAVALICTALGVHWIASHPLPWLNKLVGVVVLIVTMLHMRGWRWHHRGGARPATAAGILSGAMTALSGIGGVPAVYYFSGLAAASASEHKAATEILRANLLGYFAVLYSGAVLILAANHQVHVPLLLSTLVLVPAFAAGVLIGERIYHLLPRIWFNRSVAALLLASGVVALVA</sequence>
<organism evidence="9 10">
    <name type="scientific">Herbaspirillum lusitanum</name>
    <dbReference type="NCBI Taxonomy" id="213312"/>
    <lineage>
        <taxon>Bacteria</taxon>
        <taxon>Pseudomonadati</taxon>
        <taxon>Pseudomonadota</taxon>
        <taxon>Betaproteobacteria</taxon>
        <taxon>Burkholderiales</taxon>
        <taxon>Oxalobacteraceae</taxon>
        <taxon>Herbaspirillum</taxon>
    </lineage>
</organism>
<accession>A0ABW9A4W6</accession>
<proteinExistence type="inferred from homology"/>
<dbReference type="InterPro" id="IPR052017">
    <property type="entry name" value="TSUP"/>
</dbReference>
<dbReference type="Proteomes" id="UP001629246">
    <property type="component" value="Unassembled WGS sequence"/>
</dbReference>
<reference evidence="9 10" key="1">
    <citation type="journal article" date="2024" name="Chem. Sci.">
        <title>Discovery of megapolipeptins by genome mining of a Burkholderiales bacteria collection.</title>
        <authorList>
            <person name="Paulo B.S."/>
            <person name="Recchia M.J.J."/>
            <person name="Lee S."/>
            <person name="Fergusson C.H."/>
            <person name="Romanowski S.B."/>
            <person name="Hernandez A."/>
            <person name="Krull N."/>
            <person name="Liu D.Y."/>
            <person name="Cavanagh H."/>
            <person name="Bos A."/>
            <person name="Gray C.A."/>
            <person name="Murphy B.T."/>
            <person name="Linington R.G."/>
            <person name="Eustaquio A.S."/>
        </authorList>
    </citation>
    <scope>NUCLEOTIDE SEQUENCE [LARGE SCALE GENOMIC DNA]</scope>
    <source>
        <strain evidence="9 10">RL21-008-BIB-A</strain>
    </source>
</reference>
<evidence type="ECO:0000256" key="8">
    <source>
        <dbReference type="RuleBase" id="RU363041"/>
    </source>
</evidence>
<dbReference type="InterPro" id="IPR002781">
    <property type="entry name" value="TM_pro_TauE-like"/>
</dbReference>
<feature type="transmembrane region" description="Helical" evidence="8">
    <location>
        <begin position="218"/>
        <end position="237"/>
    </location>
</feature>
<comment type="subcellular location">
    <subcellularLocation>
        <location evidence="1 8">Cell membrane</location>
        <topology evidence="1 8">Multi-pass membrane protein</topology>
    </subcellularLocation>
</comment>
<protein>
    <recommendedName>
        <fullName evidence="8">Probable membrane transporter protein</fullName>
    </recommendedName>
</protein>
<feature type="transmembrane region" description="Helical" evidence="8">
    <location>
        <begin position="249"/>
        <end position="267"/>
    </location>
</feature>
<comment type="similarity">
    <text evidence="2 8">Belongs to the 4-toluene sulfonate uptake permease (TSUP) (TC 2.A.102) family.</text>
</comment>
<feature type="transmembrane region" description="Helical" evidence="8">
    <location>
        <begin position="193"/>
        <end position="211"/>
    </location>
</feature>
<keyword evidence="7 8" id="KW-0472">Membrane</keyword>
<feature type="transmembrane region" description="Helical" evidence="8">
    <location>
        <begin position="117"/>
        <end position="137"/>
    </location>
</feature>
<keyword evidence="3" id="KW-0813">Transport</keyword>